<dbReference type="Proteomes" id="UP000095281">
    <property type="component" value="Unplaced"/>
</dbReference>
<reference evidence="2" key="1">
    <citation type="submission" date="2016-11" db="UniProtKB">
        <authorList>
            <consortium name="WormBaseParasite"/>
        </authorList>
    </citation>
    <scope>IDENTIFICATION</scope>
</reference>
<evidence type="ECO:0000313" key="1">
    <source>
        <dbReference type="Proteomes" id="UP000095281"/>
    </source>
</evidence>
<proteinExistence type="predicted"/>
<dbReference type="WBParaSite" id="MhA1_Contig1356.frz3.fgene1">
    <property type="protein sequence ID" value="MhA1_Contig1356.frz3.fgene1"/>
    <property type="gene ID" value="MhA1_Contig1356.frz3.fgene1"/>
</dbReference>
<accession>A0A1I8B3N0</accession>
<sequence length="111" mass="13104">MEGKFNKINSSFSLRPHFLLILYIIFNSKTQRILKPFSQFDNSQLSQKEDEEQSDDIQNILEEENNNNINDELEREKLGELFMGMIIPNRYQRALTIKRGSLGPRPLRFGR</sequence>
<dbReference type="AlphaFoldDB" id="A0A1I8B3N0"/>
<protein>
    <submittedName>
        <fullName evidence="2">Uncharacterized protein</fullName>
    </submittedName>
</protein>
<evidence type="ECO:0000313" key="2">
    <source>
        <dbReference type="WBParaSite" id="MhA1_Contig1356.frz3.fgene1"/>
    </source>
</evidence>
<keyword evidence="1" id="KW-1185">Reference proteome</keyword>
<name>A0A1I8B3N0_MELHA</name>
<organism evidence="1 2">
    <name type="scientific">Meloidogyne hapla</name>
    <name type="common">Root-knot nematode worm</name>
    <dbReference type="NCBI Taxonomy" id="6305"/>
    <lineage>
        <taxon>Eukaryota</taxon>
        <taxon>Metazoa</taxon>
        <taxon>Ecdysozoa</taxon>
        <taxon>Nematoda</taxon>
        <taxon>Chromadorea</taxon>
        <taxon>Rhabditida</taxon>
        <taxon>Tylenchina</taxon>
        <taxon>Tylenchomorpha</taxon>
        <taxon>Tylenchoidea</taxon>
        <taxon>Meloidogynidae</taxon>
        <taxon>Meloidogyninae</taxon>
        <taxon>Meloidogyne</taxon>
    </lineage>
</organism>